<dbReference type="PANTHER" id="PTHR47074:SF48">
    <property type="entry name" value="POLYNUCLEOTIDYL TRANSFERASE, RIBONUCLEASE H-LIKE SUPERFAMILY PROTEIN"/>
    <property type="match status" value="1"/>
</dbReference>
<reference evidence="2" key="1">
    <citation type="submission" date="2020-06" db="EMBL/GenBank/DDBJ databases">
        <authorList>
            <person name="Li T."/>
            <person name="Hu X."/>
            <person name="Zhang T."/>
            <person name="Song X."/>
            <person name="Zhang H."/>
            <person name="Dai N."/>
            <person name="Sheng W."/>
            <person name="Hou X."/>
            <person name="Wei L."/>
        </authorList>
    </citation>
    <scope>NUCLEOTIDE SEQUENCE</scope>
    <source>
        <strain evidence="2">G02</strain>
        <tissue evidence="2">Leaf</tissue>
    </source>
</reference>
<dbReference type="AlphaFoldDB" id="A0AAW2PHP2"/>
<feature type="domain" description="RNase H type-1" evidence="1">
    <location>
        <begin position="142"/>
        <end position="264"/>
    </location>
</feature>
<name>A0AAW2PHP2_SESRA</name>
<dbReference type="CDD" id="cd06222">
    <property type="entry name" value="RNase_H_like"/>
    <property type="match status" value="1"/>
</dbReference>
<accession>A0AAW2PHP2</accession>
<evidence type="ECO:0000313" key="2">
    <source>
        <dbReference type="EMBL" id="KAL0355669.1"/>
    </source>
</evidence>
<organism evidence="2">
    <name type="scientific">Sesamum radiatum</name>
    <name type="common">Black benniseed</name>
    <dbReference type="NCBI Taxonomy" id="300843"/>
    <lineage>
        <taxon>Eukaryota</taxon>
        <taxon>Viridiplantae</taxon>
        <taxon>Streptophyta</taxon>
        <taxon>Embryophyta</taxon>
        <taxon>Tracheophyta</taxon>
        <taxon>Spermatophyta</taxon>
        <taxon>Magnoliopsida</taxon>
        <taxon>eudicotyledons</taxon>
        <taxon>Gunneridae</taxon>
        <taxon>Pentapetalae</taxon>
        <taxon>asterids</taxon>
        <taxon>lamiids</taxon>
        <taxon>Lamiales</taxon>
        <taxon>Pedaliaceae</taxon>
        <taxon>Sesamum</taxon>
    </lineage>
</organism>
<dbReference type="InterPro" id="IPR044730">
    <property type="entry name" value="RNase_H-like_dom_plant"/>
</dbReference>
<dbReference type="GO" id="GO:0004523">
    <property type="term" value="F:RNA-DNA hybrid ribonuclease activity"/>
    <property type="evidence" value="ECO:0007669"/>
    <property type="project" value="InterPro"/>
</dbReference>
<dbReference type="EMBL" id="JACGWJ010000017">
    <property type="protein sequence ID" value="KAL0355669.1"/>
    <property type="molecule type" value="Genomic_DNA"/>
</dbReference>
<dbReference type="SUPFAM" id="SSF53098">
    <property type="entry name" value="Ribonuclease H-like"/>
    <property type="match status" value="1"/>
</dbReference>
<dbReference type="InterPro" id="IPR012337">
    <property type="entry name" value="RNaseH-like_sf"/>
</dbReference>
<dbReference type="InterPro" id="IPR036397">
    <property type="entry name" value="RNaseH_sf"/>
</dbReference>
<sequence length="268" mass="29798">MGNLEKRLGFSIACCPHCGDLSEDVHHALLACPFARLCWFISNIPWAVISNWHNNTTAWMNTIATTLDKYEFGLFLTICWMLWWTRNRIAAEGAQTSAEQVVGAAKSYLDEFLLHSGKMEVVQSSKIPSRWSPPETGFIKINYDGAIFLETSEVGIGIVARDSNGSCIGWLSKRFCFNATPEIIETIAAREAVLLGIRRGWQKIVLEGDCSNLFYKLRKQKVDHSLTGSIISDINSCVPLMEVFSLSLIRRTANKVAHALARAAVGSL</sequence>
<dbReference type="GO" id="GO:0003676">
    <property type="term" value="F:nucleic acid binding"/>
    <property type="evidence" value="ECO:0007669"/>
    <property type="project" value="InterPro"/>
</dbReference>
<dbReference type="InterPro" id="IPR002156">
    <property type="entry name" value="RNaseH_domain"/>
</dbReference>
<dbReference type="PANTHER" id="PTHR47074">
    <property type="entry name" value="BNAC02G40300D PROTEIN"/>
    <property type="match status" value="1"/>
</dbReference>
<reference evidence="2" key="2">
    <citation type="journal article" date="2024" name="Plant">
        <title>Genomic evolution and insights into agronomic trait innovations of Sesamum species.</title>
        <authorList>
            <person name="Miao H."/>
            <person name="Wang L."/>
            <person name="Qu L."/>
            <person name="Liu H."/>
            <person name="Sun Y."/>
            <person name="Le M."/>
            <person name="Wang Q."/>
            <person name="Wei S."/>
            <person name="Zheng Y."/>
            <person name="Lin W."/>
            <person name="Duan Y."/>
            <person name="Cao H."/>
            <person name="Xiong S."/>
            <person name="Wang X."/>
            <person name="Wei L."/>
            <person name="Li C."/>
            <person name="Ma Q."/>
            <person name="Ju M."/>
            <person name="Zhao R."/>
            <person name="Li G."/>
            <person name="Mu C."/>
            <person name="Tian Q."/>
            <person name="Mei H."/>
            <person name="Zhang T."/>
            <person name="Gao T."/>
            <person name="Zhang H."/>
        </authorList>
    </citation>
    <scope>NUCLEOTIDE SEQUENCE</scope>
    <source>
        <strain evidence="2">G02</strain>
    </source>
</reference>
<comment type="caution">
    <text evidence="2">The sequence shown here is derived from an EMBL/GenBank/DDBJ whole genome shotgun (WGS) entry which is preliminary data.</text>
</comment>
<dbReference type="Pfam" id="PF13456">
    <property type="entry name" value="RVT_3"/>
    <property type="match status" value="1"/>
</dbReference>
<protein>
    <recommendedName>
        <fullName evidence="1">RNase H type-1 domain-containing protein</fullName>
    </recommendedName>
</protein>
<evidence type="ECO:0000259" key="1">
    <source>
        <dbReference type="Pfam" id="PF13456"/>
    </source>
</evidence>
<gene>
    <name evidence="2" type="ORF">Sradi_4013800</name>
</gene>
<proteinExistence type="predicted"/>
<dbReference type="InterPro" id="IPR052929">
    <property type="entry name" value="RNase_H-like_EbsB-rel"/>
</dbReference>
<dbReference type="Gene3D" id="3.30.420.10">
    <property type="entry name" value="Ribonuclease H-like superfamily/Ribonuclease H"/>
    <property type="match status" value="1"/>
</dbReference>